<keyword evidence="5" id="KW-0804">Transcription</keyword>
<name>D5ACN9_PICSI</name>
<dbReference type="PANTHER" id="PTHR31734">
    <property type="entry name" value="AUXIN-RESPONSIVE PROTEIN IAA17"/>
    <property type="match status" value="1"/>
</dbReference>
<dbReference type="PANTHER" id="PTHR31734:SF6">
    <property type="entry name" value="AUXIN-RESPONSIVE PROTEIN IAA11"/>
    <property type="match status" value="1"/>
</dbReference>
<evidence type="ECO:0000313" key="7">
    <source>
        <dbReference type="EMBL" id="ADE77308.1"/>
    </source>
</evidence>
<comment type="subcellular location">
    <subcellularLocation>
        <location evidence="1 5">Nucleus</location>
    </subcellularLocation>
</comment>
<keyword evidence="4 5" id="KW-0927">Auxin signaling pathway</keyword>
<keyword evidence="5" id="KW-0805">Transcription regulation</keyword>
<evidence type="ECO:0000256" key="2">
    <source>
        <dbReference type="ARBA" id="ARBA00006728"/>
    </source>
</evidence>
<dbReference type="GO" id="GO:0005634">
    <property type="term" value="C:nucleus"/>
    <property type="evidence" value="ECO:0007669"/>
    <property type="project" value="UniProtKB-SubCell"/>
</dbReference>
<dbReference type="GO" id="GO:0009734">
    <property type="term" value="P:auxin-activated signaling pathway"/>
    <property type="evidence" value="ECO:0007669"/>
    <property type="project" value="UniProtKB-UniRule"/>
</dbReference>
<evidence type="ECO:0000259" key="6">
    <source>
        <dbReference type="PROSITE" id="PS51745"/>
    </source>
</evidence>
<protein>
    <recommendedName>
        <fullName evidence="5">Auxin-responsive protein</fullName>
    </recommendedName>
</protein>
<evidence type="ECO:0000256" key="5">
    <source>
        <dbReference type="RuleBase" id="RU004549"/>
    </source>
</evidence>
<dbReference type="Pfam" id="PF02309">
    <property type="entry name" value="AUX_IAA"/>
    <property type="match status" value="1"/>
</dbReference>
<dbReference type="SUPFAM" id="SSF54277">
    <property type="entry name" value="CAD &amp; PB1 domains"/>
    <property type="match status" value="1"/>
</dbReference>
<dbReference type="GO" id="GO:0006355">
    <property type="term" value="P:regulation of DNA-templated transcription"/>
    <property type="evidence" value="ECO:0007669"/>
    <property type="project" value="InterPro"/>
</dbReference>
<organism evidence="7">
    <name type="scientific">Picea sitchensis</name>
    <name type="common">Sitka spruce</name>
    <name type="synonym">Pinus sitchensis</name>
    <dbReference type="NCBI Taxonomy" id="3332"/>
    <lineage>
        <taxon>Eukaryota</taxon>
        <taxon>Viridiplantae</taxon>
        <taxon>Streptophyta</taxon>
        <taxon>Embryophyta</taxon>
        <taxon>Tracheophyta</taxon>
        <taxon>Spermatophyta</taxon>
        <taxon>Pinopsida</taxon>
        <taxon>Pinidae</taxon>
        <taxon>Conifers I</taxon>
        <taxon>Pinales</taxon>
        <taxon>Pinaceae</taxon>
        <taxon>Picea</taxon>
    </lineage>
</organism>
<dbReference type="OMA" id="WINHVES"/>
<feature type="domain" description="PB1" evidence="6">
    <location>
        <begin position="310"/>
        <end position="411"/>
    </location>
</feature>
<comment type="similarity">
    <text evidence="2 5">Belongs to the Aux/IAA family.</text>
</comment>
<dbReference type="InterPro" id="IPR003311">
    <property type="entry name" value="AUX_IAA"/>
</dbReference>
<evidence type="ECO:0000256" key="3">
    <source>
        <dbReference type="ARBA" id="ARBA00022491"/>
    </source>
</evidence>
<reference evidence="7" key="1">
    <citation type="submission" date="2010-04" db="EMBL/GenBank/DDBJ databases">
        <authorList>
            <person name="Reid K.E."/>
            <person name="Liao N."/>
            <person name="Chan S."/>
            <person name="Docking R."/>
            <person name="Taylor G."/>
            <person name="Moore R."/>
            <person name="Mayo M."/>
            <person name="Munro S."/>
            <person name="King J."/>
            <person name="Yanchuk A."/>
            <person name="Holt R."/>
            <person name="Jones S."/>
            <person name="Marra M."/>
            <person name="Ritland C.E."/>
            <person name="Ritland K."/>
            <person name="Bohlmann J."/>
        </authorList>
    </citation>
    <scope>NUCLEOTIDE SEQUENCE</scope>
    <source>
        <tissue evidence="7">Bud</tissue>
    </source>
</reference>
<dbReference type="AlphaFoldDB" id="D5ACN9"/>
<keyword evidence="5" id="KW-0539">Nucleus</keyword>
<sequence>MAEPVSTVSSVFPVNAKSRKPKSLYPCNSSSLSQNHSCMDSPLGSELSCTYARNSSTSEPKIGQCIKENEDYVGFTEISSCECSDKNGSHGDIDLDLGLDLTLWINHVESKHAAPQPNPPISRVQSAILGGMEQARILKIRDFRAPDLSRQDKNMYSDRRNVVDVVEGFKGSYQEVIVTQPGQVQCSALGILKENQQETPVSSSNEGKHLAFSWNTTKQFRSLATNHSGIDDLCNLSHDEACQLSSFDHNLTDNHLTAPGDSSITQGEVIGWPPIRLYRRNSLGSLPKPSGENRQGGAMAGRFVQGQGNSLYVKVTMDGVPIGRKVDINAYGSYESLAEDLENMFQRTTENHLGAWTPLGHQHVVKPLGLLDPAADFVLTYEDSEGDCMLATDVPWKMFLHTVKRLRIMKNSGTNDFAQKCSKKRKAT</sequence>
<dbReference type="Gene3D" id="3.10.20.90">
    <property type="entry name" value="Phosphatidylinositol 3-kinase Catalytic Subunit, Chain A, domain 1"/>
    <property type="match status" value="1"/>
</dbReference>
<dbReference type="PROSITE" id="PS51745">
    <property type="entry name" value="PB1"/>
    <property type="match status" value="1"/>
</dbReference>
<accession>D5ACN9</accession>
<evidence type="ECO:0000256" key="1">
    <source>
        <dbReference type="ARBA" id="ARBA00004123"/>
    </source>
</evidence>
<evidence type="ECO:0000256" key="4">
    <source>
        <dbReference type="ARBA" id="ARBA00023294"/>
    </source>
</evidence>
<keyword evidence="3 5" id="KW-0678">Repressor</keyword>
<dbReference type="InterPro" id="IPR033389">
    <property type="entry name" value="AUX/IAA_dom"/>
</dbReference>
<comment type="function">
    <text evidence="5">Aux/IAA proteins are short-lived transcriptional factors that function as repressors of early auxin response genes at low auxin concentrations.</text>
</comment>
<dbReference type="InterPro" id="IPR053793">
    <property type="entry name" value="PB1-like"/>
</dbReference>
<dbReference type="EMBL" id="BT124027">
    <property type="protein sequence ID" value="ADE77308.1"/>
    <property type="molecule type" value="mRNA"/>
</dbReference>
<proteinExistence type="evidence at transcript level"/>
<comment type="subunit">
    <text evidence="5">Homodimers and heterodimers.</text>
</comment>